<dbReference type="GO" id="GO:0003676">
    <property type="term" value="F:nucleic acid binding"/>
    <property type="evidence" value="ECO:0007669"/>
    <property type="project" value="InterPro"/>
</dbReference>
<dbReference type="EMBL" id="GFAC01001268">
    <property type="protein sequence ID" value="JAT97920.1"/>
    <property type="molecule type" value="mRNA"/>
</dbReference>
<dbReference type="InterPro" id="IPR001878">
    <property type="entry name" value="Znf_CCHC"/>
</dbReference>
<feature type="non-terminal residue" evidence="4">
    <location>
        <position position="1"/>
    </location>
</feature>
<accession>A0A1E1XF92</accession>
<feature type="non-terminal residue" evidence="4">
    <location>
        <position position="383"/>
    </location>
</feature>
<evidence type="ECO:0000259" key="3">
    <source>
        <dbReference type="PROSITE" id="PS50158"/>
    </source>
</evidence>
<dbReference type="PANTHER" id="PTHR33194">
    <property type="entry name" value="ZINC KNUCKLE DOMAINCONTAINING PROTEIN"/>
    <property type="match status" value="1"/>
</dbReference>
<evidence type="ECO:0000256" key="2">
    <source>
        <dbReference type="SAM" id="MobiDB-lite"/>
    </source>
</evidence>
<name>A0A1E1XF92_9ACAR</name>
<feature type="domain" description="CCHC-type" evidence="3">
    <location>
        <begin position="334"/>
        <end position="349"/>
    </location>
</feature>
<dbReference type="InterPro" id="IPR036875">
    <property type="entry name" value="Znf_CCHC_sf"/>
</dbReference>
<organism evidence="4">
    <name type="scientific">Amblyomma aureolatum</name>
    <dbReference type="NCBI Taxonomy" id="187763"/>
    <lineage>
        <taxon>Eukaryota</taxon>
        <taxon>Metazoa</taxon>
        <taxon>Ecdysozoa</taxon>
        <taxon>Arthropoda</taxon>
        <taxon>Chelicerata</taxon>
        <taxon>Arachnida</taxon>
        <taxon>Acari</taxon>
        <taxon>Parasitiformes</taxon>
        <taxon>Ixodida</taxon>
        <taxon>Ixodoidea</taxon>
        <taxon>Ixodidae</taxon>
        <taxon>Amblyomminae</taxon>
        <taxon>Amblyomma</taxon>
    </lineage>
</organism>
<keyword evidence="1" id="KW-0862">Zinc</keyword>
<keyword evidence="1" id="KW-0863">Zinc-finger</keyword>
<proteinExistence type="evidence at transcript level"/>
<sequence length="383" mass="42674">PRNILVEVTSFDPVPTLELRSGRQLRIITMSTAAPPSTPALPAVVMAQPRDPGTFCGTDDVDVEDWIGLYERVSTHNRWDATLMLANVIFYLTGTARVWFETHEDDLTSWEVCKQKLRDLFGKPIGRQLAAKKELASRAQTSSESYVTYIQDVLALCRKVDTAMSKADKVGHILKGIADDAFNLLLCKDCATVDSVLQVCRRFEQAKQKRISPRFDRLPNTAPSSSCDDLPTLRQPSNGANLTRIVRRELEAMTPAFSMPTAPDSTLATISLIQAVVRQEVANLGIPSGRSVDTVAPSPAPPVVAAASSNTTFSPRYRYRNPAEWRTPDDRPICFTCSRIGHIARHCRSRWYAPSRPFSYADRREDFAQRRSSPRPAAPRTEP</sequence>
<dbReference type="AlphaFoldDB" id="A0A1E1XF92"/>
<feature type="region of interest" description="Disordered" evidence="2">
    <location>
        <begin position="215"/>
        <end position="234"/>
    </location>
</feature>
<protein>
    <recommendedName>
        <fullName evidence="3">CCHC-type domain-containing protein</fullName>
    </recommendedName>
</protein>
<feature type="compositionally biased region" description="Low complexity" evidence="2">
    <location>
        <begin position="370"/>
        <end position="383"/>
    </location>
</feature>
<dbReference type="SUPFAM" id="SSF57756">
    <property type="entry name" value="Retrovirus zinc finger-like domains"/>
    <property type="match status" value="1"/>
</dbReference>
<reference evidence="4" key="1">
    <citation type="journal article" date="2017" name="Front. Cell. Infect. Microbiol.">
        <title>The Distinct Transcriptional Response of the Midgut of Amblyomma sculptum and Amblyomma aureolatum Ticks to Rickettsia rickettsii Correlates to Their Differences in Susceptibility to Infection.</title>
        <authorList>
            <person name="Martins L.A."/>
            <person name="Galletti M.F.B.M."/>
            <person name="Ribeiro J.M."/>
            <person name="Fujita A."/>
            <person name="Costa F.B."/>
            <person name="Labruna M.B."/>
            <person name="Daffre S."/>
            <person name="Fogaca A.C."/>
        </authorList>
    </citation>
    <scope>NUCLEOTIDE SEQUENCE</scope>
</reference>
<dbReference type="GO" id="GO:0008270">
    <property type="term" value="F:zinc ion binding"/>
    <property type="evidence" value="ECO:0007669"/>
    <property type="project" value="UniProtKB-KW"/>
</dbReference>
<feature type="region of interest" description="Disordered" evidence="2">
    <location>
        <begin position="362"/>
        <end position="383"/>
    </location>
</feature>
<evidence type="ECO:0000256" key="1">
    <source>
        <dbReference type="PROSITE-ProRule" id="PRU00047"/>
    </source>
</evidence>
<dbReference type="PANTHER" id="PTHR33194:SF4">
    <property type="entry name" value="CCHC-TYPE DOMAIN-CONTAINING PROTEIN"/>
    <property type="match status" value="1"/>
</dbReference>
<evidence type="ECO:0000313" key="4">
    <source>
        <dbReference type="EMBL" id="JAT97920.1"/>
    </source>
</evidence>
<dbReference type="PROSITE" id="PS50158">
    <property type="entry name" value="ZF_CCHC"/>
    <property type="match status" value="1"/>
</dbReference>
<keyword evidence="1" id="KW-0479">Metal-binding</keyword>